<evidence type="ECO:0000313" key="6">
    <source>
        <dbReference type="Proteomes" id="UP001140502"/>
    </source>
</evidence>
<gene>
    <name evidence="5" type="ORF">N0V84_011015</name>
</gene>
<dbReference type="AlphaFoldDB" id="A0A9W8TF69"/>
<dbReference type="EMBL" id="JAPEUR010000383">
    <property type="protein sequence ID" value="KAJ4310332.1"/>
    <property type="molecule type" value="Genomic_DNA"/>
</dbReference>
<sequence length="308" mass="32433">MRGVLSLVALGGLAVAKDQVSFPATGEFDIVFPRNDTYAVEAPFPVIFGFQNAPVLLSFPTQVNWELTCGLGTLFGINRFEGERTVAPPSDPYFYINSSRALMKAEEGDQFRYFRRDHDTCILTWELFYYTTCHRESDGSLKIMGGYFPKRTGNVTFTLRPGAKTPREAIANYDGCAVAGTAVKLEANETGCAQVAQDAAPKPKPCELDVKSVASSLAAAVVKPTTSLTALPSTTTEVGSSRTGLGSAAEPTTTRGASGGSGNGEGGSSGSGSSDNDGNWATQRFTISGGWLTLALTVVAAAVISIVL</sequence>
<comment type="caution">
    <text evidence="5">The sequence shown here is derived from an EMBL/GenBank/DDBJ whole genome shotgun (WGS) entry which is preliminary data.</text>
</comment>
<protein>
    <recommendedName>
        <fullName evidence="4">DUF7136 domain-containing protein</fullName>
    </recommendedName>
</protein>
<dbReference type="Proteomes" id="UP001140502">
    <property type="component" value="Unassembled WGS sequence"/>
</dbReference>
<dbReference type="OrthoDB" id="4490227at2759"/>
<accession>A0A9W8TF69</accession>
<keyword evidence="2" id="KW-1133">Transmembrane helix</keyword>
<keyword evidence="2" id="KW-0472">Membrane</keyword>
<proteinExistence type="predicted"/>
<keyword evidence="2" id="KW-0812">Transmembrane</keyword>
<keyword evidence="3" id="KW-0732">Signal</keyword>
<feature type="chain" id="PRO_5040919191" description="DUF7136 domain-containing protein" evidence="3">
    <location>
        <begin position="17"/>
        <end position="308"/>
    </location>
</feature>
<feature type="domain" description="DUF7136" evidence="4">
    <location>
        <begin position="22"/>
        <end position="223"/>
    </location>
</feature>
<dbReference type="Pfam" id="PF23584">
    <property type="entry name" value="DUF7136"/>
    <property type="match status" value="1"/>
</dbReference>
<feature type="compositionally biased region" description="Gly residues" evidence="1">
    <location>
        <begin position="257"/>
        <end position="270"/>
    </location>
</feature>
<evidence type="ECO:0000256" key="1">
    <source>
        <dbReference type="SAM" id="MobiDB-lite"/>
    </source>
</evidence>
<dbReference type="InterPro" id="IPR055560">
    <property type="entry name" value="DUF7136"/>
</dbReference>
<name>A0A9W8TF69_9HYPO</name>
<organism evidence="5 6">
    <name type="scientific">Fusarium piperis</name>
    <dbReference type="NCBI Taxonomy" id="1435070"/>
    <lineage>
        <taxon>Eukaryota</taxon>
        <taxon>Fungi</taxon>
        <taxon>Dikarya</taxon>
        <taxon>Ascomycota</taxon>
        <taxon>Pezizomycotina</taxon>
        <taxon>Sordariomycetes</taxon>
        <taxon>Hypocreomycetidae</taxon>
        <taxon>Hypocreales</taxon>
        <taxon>Nectriaceae</taxon>
        <taxon>Fusarium</taxon>
        <taxon>Fusarium solani species complex</taxon>
    </lineage>
</organism>
<feature type="region of interest" description="Disordered" evidence="1">
    <location>
        <begin position="231"/>
        <end position="277"/>
    </location>
</feature>
<evidence type="ECO:0000259" key="4">
    <source>
        <dbReference type="Pfam" id="PF23584"/>
    </source>
</evidence>
<evidence type="ECO:0000313" key="5">
    <source>
        <dbReference type="EMBL" id="KAJ4310332.1"/>
    </source>
</evidence>
<feature type="transmembrane region" description="Helical" evidence="2">
    <location>
        <begin position="289"/>
        <end position="307"/>
    </location>
</feature>
<feature type="signal peptide" evidence="3">
    <location>
        <begin position="1"/>
        <end position="16"/>
    </location>
</feature>
<evidence type="ECO:0000256" key="3">
    <source>
        <dbReference type="SAM" id="SignalP"/>
    </source>
</evidence>
<evidence type="ECO:0000256" key="2">
    <source>
        <dbReference type="SAM" id="Phobius"/>
    </source>
</evidence>
<feature type="compositionally biased region" description="Polar residues" evidence="1">
    <location>
        <begin position="237"/>
        <end position="256"/>
    </location>
</feature>
<reference evidence="5" key="1">
    <citation type="submission" date="2022-10" db="EMBL/GenBank/DDBJ databases">
        <title>Tapping the CABI collections for fungal endophytes: first genome assemblies for Collariella, Neodidymelliopsis, Ascochyta clinopodiicola, Didymella pomorum, Didymosphaeria variabile, Neocosmospora piperis and Neocucurbitaria cava.</title>
        <authorList>
            <person name="Hill R."/>
        </authorList>
    </citation>
    <scope>NUCLEOTIDE SEQUENCE</scope>
    <source>
        <strain evidence="5">IMI 366586</strain>
    </source>
</reference>
<keyword evidence="6" id="KW-1185">Reference proteome</keyword>